<organism evidence="4 5">
    <name type="scientific">Sphingomonas paucimobilis NBRC 13935</name>
    <dbReference type="NCBI Taxonomy" id="1219050"/>
    <lineage>
        <taxon>Bacteria</taxon>
        <taxon>Pseudomonadati</taxon>
        <taxon>Pseudomonadota</taxon>
        <taxon>Alphaproteobacteria</taxon>
        <taxon>Sphingomonadales</taxon>
        <taxon>Sphingomonadaceae</taxon>
        <taxon>Sphingomonas</taxon>
    </lineage>
</organism>
<dbReference type="InterPro" id="IPR037972">
    <property type="entry name" value="RepB_N"/>
</dbReference>
<comment type="caution">
    <text evidence="4">The sequence shown here is derived from an EMBL/GenBank/DDBJ whole genome shotgun (WGS) entry which is preliminary data.</text>
</comment>
<dbReference type="Pfam" id="PF18090">
    <property type="entry name" value="SoPB_HTH"/>
    <property type="match status" value="1"/>
</dbReference>
<feature type="region of interest" description="Disordered" evidence="2">
    <location>
        <begin position="273"/>
        <end position="293"/>
    </location>
</feature>
<dbReference type="GO" id="GO:0007059">
    <property type="term" value="P:chromosome segregation"/>
    <property type="evidence" value="ECO:0007669"/>
    <property type="project" value="TreeGrafter"/>
</dbReference>
<dbReference type="InterPro" id="IPR004437">
    <property type="entry name" value="ParB/RepB/Spo0J"/>
</dbReference>
<dbReference type="SUPFAM" id="SSF110849">
    <property type="entry name" value="ParB/Sulfiredoxin"/>
    <property type="match status" value="1"/>
</dbReference>
<dbReference type="PANTHER" id="PTHR33375:SF1">
    <property type="entry name" value="CHROMOSOME-PARTITIONING PROTEIN PARB-RELATED"/>
    <property type="match status" value="1"/>
</dbReference>
<evidence type="ECO:0000256" key="1">
    <source>
        <dbReference type="ARBA" id="ARBA00006295"/>
    </source>
</evidence>
<dbReference type="CDD" id="cd16405">
    <property type="entry name" value="RepB_like_N"/>
    <property type="match status" value="1"/>
</dbReference>
<evidence type="ECO:0000259" key="3">
    <source>
        <dbReference type="SMART" id="SM00470"/>
    </source>
</evidence>
<dbReference type="EMBL" id="BBJS01000043">
    <property type="protein sequence ID" value="GAN14635.1"/>
    <property type="molecule type" value="Genomic_DNA"/>
</dbReference>
<evidence type="ECO:0000313" key="5">
    <source>
        <dbReference type="Proteomes" id="UP000032025"/>
    </source>
</evidence>
<accession>A0A0C9M3W0</accession>
<keyword evidence="5" id="KW-1185">Reference proteome</keyword>
<proteinExistence type="inferred from homology"/>
<dbReference type="GeneID" id="78525614"/>
<dbReference type="GO" id="GO:0003677">
    <property type="term" value="F:DNA binding"/>
    <property type="evidence" value="ECO:0007669"/>
    <property type="project" value="InterPro"/>
</dbReference>
<feature type="domain" description="ParB-like N-terminal" evidence="3">
    <location>
        <begin position="55"/>
        <end position="156"/>
    </location>
</feature>
<dbReference type="Gene3D" id="1.10.10.2830">
    <property type="match status" value="1"/>
</dbReference>
<dbReference type="AlphaFoldDB" id="A0A0C9M3W0"/>
<dbReference type="Proteomes" id="UP000032025">
    <property type="component" value="Unassembled WGS sequence"/>
</dbReference>
<evidence type="ECO:0000313" key="4">
    <source>
        <dbReference type="EMBL" id="GAN14635.1"/>
    </source>
</evidence>
<dbReference type="SMART" id="SM00470">
    <property type="entry name" value="ParB"/>
    <property type="match status" value="1"/>
</dbReference>
<dbReference type="InterPro" id="IPR040873">
    <property type="entry name" value="SoPB_HTH"/>
</dbReference>
<dbReference type="RefSeq" id="WP_007406709.1">
    <property type="nucleotide sequence ID" value="NZ_BBJS01000043.1"/>
</dbReference>
<reference evidence="4 5" key="1">
    <citation type="submission" date="2014-08" db="EMBL/GenBank/DDBJ databases">
        <title>Whole genome shotgun sequence of Sphingomonas paucimobilis NBRC 13935.</title>
        <authorList>
            <person name="Hosoyama A."/>
            <person name="Hashimoto M."/>
            <person name="Hosoyama Y."/>
            <person name="Noguchi M."/>
            <person name="Uohara A."/>
            <person name="Ohji S."/>
            <person name="Katano-Makiyama Y."/>
            <person name="Ichikawa N."/>
            <person name="Kimura A."/>
            <person name="Yamazoe A."/>
            <person name="Fujita N."/>
        </authorList>
    </citation>
    <scope>NUCLEOTIDE SEQUENCE [LARGE SCALE GENOMIC DNA]</scope>
    <source>
        <strain evidence="4 5">NBRC 13935</strain>
    </source>
</reference>
<dbReference type="InterPro" id="IPR050336">
    <property type="entry name" value="Chromosome_partition/occlusion"/>
</dbReference>
<sequence length="340" mass="37735">MSAKNRSFAADLAGAIDTPDDPPTRPTRLGMGVLAGRSTRLAELATGALVNRATELVDPARCRMWHGHNRDYAALSEERCRDLIDSLKAQGKQEMPALVRRVRDDPDHDFEVISGARRHWSVSWLRSHNYPEFRFLVEIRELTDEEAFRLSDIENRAREDISDFERARDYLRALDAYYGGKQQEMAERINVTASWLSRYLDMARLPAEIIAAFASPHDLGIKHVTQIKPLLKPEDRRSRVLAEGRRIADARARGESVPQAPADVVRMLAAAAEAPKKTGSPKRTGKVSSTVTTSGGTEILRVDGHGRAGVTLTLLPKAGASRADAEHALGEILDRFWPAS</sequence>
<dbReference type="SUPFAM" id="SSF109709">
    <property type="entry name" value="KorB DNA-binding domain-like"/>
    <property type="match status" value="1"/>
</dbReference>
<gene>
    <name evidence="4" type="primary">parB</name>
    <name evidence="4" type="ORF">SP6_43_01340</name>
</gene>
<comment type="similarity">
    <text evidence="1">Belongs to the ParB family.</text>
</comment>
<evidence type="ECO:0000256" key="2">
    <source>
        <dbReference type="SAM" id="MobiDB-lite"/>
    </source>
</evidence>
<name>A0A0C9M3W0_SPHPI</name>
<dbReference type="InterPro" id="IPR036086">
    <property type="entry name" value="ParB/Sulfiredoxin_sf"/>
</dbReference>
<dbReference type="NCBIfam" id="TIGR00180">
    <property type="entry name" value="parB_part"/>
    <property type="match status" value="1"/>
</dbReference>
<dbReference type="InterPro" id="IPR003115">
    <property type="entry name" value="ParB_N"/>
</dbReference>
<dbReference type="GO" id="GO:0005694">
    <property type="term" value="C:chromosome"/>
    <property type="evidence" value="ECO:0007669"/>
    <property type="project" value="TreeGrafter"/>
</dbReference>
<protein>
    <submittedName>
        <fullName evidence="4">ParB protein</fullName>
    </submittedName>
</protein>
<dbReference type="PANTHER" id="PTHR33375">
    <property type="entry name" value="CHROMOSOME-PARTITIONING PROTEIN PARB-RELATED"/>
    <property type="match status" value="1"/>
</dbReference>